<evidence type="ECO:0000256" key="1">
    <source>
        <dbReference type="ARBA" id="ARBA00004613"/>
    </source>
</evidence>
<comment type="subcellular location">
    <subcellularLocation>
        <location evidence="1">Secreted</location>
    </subcellularLocation>
</comment>
<dbReference type="PROSITE" id="PS00330">
    <property type="entry name" value="HEMOLYSIN_CALCIUM"/>
    <property type="match status" value="1"/>
</dbReference>
<evidence type="ECO:0000313" key="4">
    <source>
        <dbReference type="Proteomes" id="UP001597213"/>
    </source>
</evidence>
<dbReference type="Gene3D" id="2.150.10.10">
    <property type="entry name" value="Serralysin-like metalloprotease, C-terminal"/>
    <property type="match status" value="1"/>
</dbReference>
<dbReference type="Gene3D" id="2.60.120.380">
    <property type="match status" value="4"/>
</dbReference>
<dbReference type="RefSeq" id="WP_379142279.1">
    <property type="nucleotide sequence ID" value="NZ_JBHUEN010000022.1"/>
</dbReference>
<dbReference type="InterPro" id="IPR011049">
    <property type="entry name" value="Serralysin-like_metalloprot_C"/>
</dbReference>
<dbReference type="PRINTS" id="PR00313">
    <property type="entry name" value="CABNDNGRPT"/>
</dbReference>
<dbReference type="SUPFAM" id="SSF51120">
    <property type="entry name" value="beta-Roll"/>
    <property type="match status" value="1"/>
</dbReference>
<evidence type="ECO:0000313" key="3">
    <source>
        <dbReference type="EMBL" id="MFD1881984.1"/>
    </source>
</evidence>
<reference evidence="4" key="1">
    <citation type="journal article" date="2019" name="Int. J. Syst. Evol. Microbiol.">
        <title>The Global Catalogue of Microorganisms (GCM) 10K type strain sequencing project: providing services to taxonomists for standard genome sequencing and annotation.</title>
        <authorList>
            <consortium name="The Broad Institute Genomics Platform"/>
            <consortium name="The Broad Institute Genome Sequencing Center for Infectious Disease"/>
            <person name="Wu L."/>
            <person name="Ma J."/>
        </authorList>
    </citation>
    <scope>NUCLEOTIDE SEQUENCE [LARGE SCALE GENOMIC DNA]</scope>
    <source>
        <strain evidence="4">CCUG 56029</strain>
    </source>
</reference>
<dbReference type="PANTHER" id="PTHR38340">
    <property type="entry name" value="S-LAYER PROTEIN"/>
    <property type="match status" value="1"/>
</dbReference>
<dbReference type="Pfam" id="PF00353">
    <property type="entry name" value="HemolysinCabind"/>
    <property type="match status" value="2"/>
</dbReference>
<name>A0ABW4R7R2_9RHOB</name>
<dbReference type="PANTHER" id="PTHR38340:SF1">
    <property type="entry name" value="S-LAYER PROTEIN"/>
    <property type="match status" value="1"/>
</dbReference>
<proteinExistence type="predicted"/>
<dbReference type="InterPro" id="IPR001343">
    <property type="entry name" value="Hemolysn_Ca-bd"/>
</dbReference>
<keyword evidence="2" id="KW-0964">Secreted</keyword>
<dbReference type="InterPro" id="IPR050557">
    <property type="entry name" value="RTX_toxin/Mannuronan_C5-epim"/>
</dbReference>
<dbReference type="Proteomes" id="UP001597213">
    <property type="component" value="Unassembled WGS sequence"/>
</dbReference>
<dbReference type="EMBL" id="JBHUEN010000022">
    <property type="protein sequence ID" value="MFD1881984.1"/>
    <property type="molecule type" value="Genomic_DNA"/>
</dbReference>
<protein>
    <submittedName>
        <fullName evidence="3">Calcium-binding protein</fullName>
    </submittedName>
</protein>
<evidence type="ECO:0000256" key="2">
    <source>
        <dbReference type="ARBA" id="ARBA00022525"/>
    </source>
</evidence>
<comment type="caution">
    <text evidence="3">The sequence shown here is derived from an EMBL/GenBank/DDBJ whole genome shotgun (WGS) entry which is preliminary data.</text>
</comment>
<accession>A0ABW4R7R2</accession>
<gene>
    <name evidence="3" type="ORF">ACFSCT_09670</name>
</gene>
<dbReference type="InterPro" id="IPR018511">
    <property type="entry name" value="Hemolysin-typ_Ca-bd_CS"/>
</dbReference>
<organism evidence="3 4">
    <name type="scientific">Paracoccus pacificus</name>
    <dbReference type="NCBI Taxonomy" id="1463598"/>
    <lineage>
        <taxon>Bacteria</taxon>
        <taxon>Pseudomonadati</taxon>
        <taxon>Pseudomonadota</taxon>
        <taxon>Alphaproteobacteria</taxon>
        <taxon>Rhodobacterales</taxon>
        <taxon>Paracoccaceae</taxon>
        <taxon>Paracoccus</taxon>
    </lineage>
</organism>
<keyword evidence="4" id="KW-1185">Reference proteome</keyword>
<sequence length="619" mass="65052">MSSIPGNTSTNATIGVGQIKRSFLTAGDDSDWYRAKLLQGLDYGFVLSGDGSANSLPTPDLRLRDQFGDVLAGGSNSSWSSISLTYHAGTTAFFYVDVGAGDTDAGNYVLRWVGNDVVRDDRATNQTLAIGQTKTGMVDVAGDNDWYKVNLKVGLDYAWQVSRDGSSNPADTPDLYLRDNLGNTLAGSSNYSSSAFTVNYTSDRTASYYVDIGDSDDGGFVLRWLGNDTIMRNFYTTAGVTPNGQMASALDTSSDSDWIKVQMKAGLTYGFTVSGNGTSNSVSTPDMDLVDSNGNVLVSGTNYSYSSNTITYTPTSGGSYALDVHDSGGSTGGYVVKAHGSDRIVNSVATTAHLADGGSINGKIDVATDSDWYNFDAKSGVTYNFRISGVGSQPSGSVDLVLRDANGNQIDYVSDVTPGESGIITWQATTTGRVYLDVNGDYASDAGNFGLSVVSTSPLLKGTNNADNLTGGNNNTVIRGLAGNDRLNGAGGNDQVYGDQGNDTLLGGNGNDLLLGGAGNDRLYGDAGADQLRGEAGNDILFGGADRDVFVFAQNGGTDHIADFQNGLDRIRIDDGATNYNQLSIVQAGSDVVVKSSNFVIYIDDTQRSQIDASDFLFT</sequence>